<evidence type="ECO:0000256" key="1">
    <source>
        <dbReference type="SAM" id="Phobius"/>
    </source>
</evidence>
<dbReference type="RefSeq" id="WP_055970662.1">
    <property type="nucleotide sequence ID" value="NZ_JACHOU010000003.1"/>
</dbReference>
<gene>
    <name evidence="2" type="ORF">GGR00_002095</name>
</gene>
<name>A0A7X0F700_9HYPH</name>
<protein>
    <submittedName>
        <fullName evidence="2">Uncharacterized protein</fullName>
    </submittedName>
</protein>
<sequence>MCCALAGLMLAIVAAWRRLAGLASGWHRALRWGAMAVLAVALGIGTVAAGQHARHYLERADTNRRSILAEILAQPICSGEIPATQPG</sequence>
<evidence type="ECO:0000313" key="2">
    <source>
        <dbReference type="EMBL" id="MBB6354321.1"/>
    </source>
</evidence>
<keyword evidence="3" id="KW-1185">Reference proteome</keyword>
<dbReference type="Proteomes" id="UP000536262">
    <property type="component" value="Unassembled WGS sequence"/>
</dbReference>
<keyword evidence="1" id="KW-0472">Membrane</keyword>
<accession>A0A7X0F700</accession>
<dbReference type="EMBL" id="JACHOU010000003">
    <property type="protein sequence ID" value="MBB6354321.1"/>
    <property type="molecule type" value="Genomic_DNA"/>
</dbReference>
<comment type="caution">
    <text evidence="2">The sequence shown here is derived from an EMBL/GenBank/DDBJ whole genome shotgun (WGS) entry which is preliminary data.</text>
</comment>
<keyword evidence="1" id="KW-0812">Transmembrane</keyword>
<feature type="transmembrane region" description="Helical" evidence="1">
    <location>
        <begin position="30"/>
        <end position="49"/>
    </location>
</feature>
<dbReference type="AlphaFoldDB" id="A0A7X0F700"/>
<proteinExistence type="predicted"/>
<reference evidence="2 3" key="1">
    <citation type="submission" date="2020-08" db="EMBL/GenBank/DDBJ databases">
        <title>Genomic Encyclopedia of Type Strains, Phase IV (KMG-IV): sequencing the most valuable type-strain genomes for metagenomic binning, comparative biology and taxonomic classification.</title>
        <authorList>
            <person name="Goeker M."/>
        </authorList>
    </citation>
    <scope>NUCLEOTIDE SEQUENCE [LARGE SCALE GENOMIC DNA]</scope>
    <source>
        <strain evidence="2 3">DSM 7051</strain>
    </source>
</reference>
<keyword evidence="1" id="KW-1133">Transmembrane helix</keyword>
<evidence type="ECO:0000313" key="3">
    <source>
        <dbReference type="Proteomes" id="UP000536262"/>
    </source>
</evidence>
<organism evidence="2 3">
    <name type="scientific">Aminobacter aganoensis</name>
    <dbReference type="NCBI Taxonomy" id="83264"/>
    <lineage>
        <taxon>Bacteria</taxon>
        <taxon>Pseudomonadati</taxon>
        <taxon>Pseudomonadota</taxon>
        <taxon>Alphaproteobacteria</taxon>
        <taxon>Hyphomicrobiales</taxon>
        <taxon>Phyllobacteriaceae</taxon>
        <taxon>Aminobacter</taxon>
    </lineage>
</organism>